<evidence type="ECO:0000256" key="5">
    <source>
        <dbReference type="SAM" id="MobiDB-lite"/>
    </source>
</evidence>
<dbReference type="RefSeq" id="WP_368498069.1">
    <property type="nucleotide sequence ID" value="NZ_CP162511.1"/>
</dbReference>
<dbReference type="PROSITE" id="PS00138">
    <property type="entry name" value="SUBTILASE_SER"/>
    <property type="match status" value="1"/>
</dbReference>
<accession>A0AB39BGQ3</accession>
<keyword evidence="2" id="KW-0378">Hydrolase</keyword>
<dbReference type="AlphaFoldDB" id="A0AB39BGQ3"/>
<gene>
    <name evidence="9" type="ORF">ABFY20_00910</name>
</gene>
<evidence type="ECO:0000256" key="6">
    <source>
        <dbReference type="SAM" id="Phobius"/>
    </source>
</evidence>
<dbReference type="GO" id="GO:0004252">
    <property type="term" value="F:serine-type endopeptidase activity"/>
    <property type="evidence" value="ECO:0007669"/>
    <property type="project" value="InterPro"/>
</dbReference>
<keyword evidence="6" id="KW-0812">Transmembrane</keyword>
<feature type="compositionally biased region" description="Pro residues" evidence="5">
    <location>
        <begin position="500"/>
        <end position="520"/>
    </location>
</feature>
<keyword evidence="1" id="KW-0645">Protease</keyword>
<dbReference type="EMBL" id="CP162511">
    <property type="protein sequence ID" value="XDI05680.1"/>
    <property type="molecule type" value="Genomic_DNA"/>
</dbReference>
<proteinExistence type="inferred from homology"/>
<evidence type="ECO:0000256" key="7">
    <source>
        <dbReference type="SAM" id="SignalP"/>
    </source>
</evidence>
<sequence length="574" mass="57292">MGGTRVGVAVVALLGGLLTAGAGGAAAAEPCGPAGDTARRLLGADTAESVFGVDGTGVKVGIISNSFAARGQADVDADVAAGWLPGPGNPCGYETPVTVLSEGADGEDDEGRAMAQVVHQVAPGAEILFAGSNSLDSYESGIADLIAHGASVIVDDESVGGDRPYHIDAGGRAARAAVEAGVLYIAAAGNFGVAGAPGRPSAGFPIGAWSTVAYRPTVCPGEVAALYPGELIDCLDFDPGEAEDASLTVTMPAKSLMTGSLDWAEDDGDVSTSFDYVLTVDGRTTKSTPSNPQVASAFAEIGNLSSSDPIENTVSVVRHVTPTAGTPPISVTWAQAEGYDVLIDQEYYRSTDTDVVGTTLYGHRAVPAVFSVAAMNAADSTLETYSSLGPAALYFGVPEPVVVPGPTAVGVDNLPTSNSVLGGSGWFRGTSAASPTVAAAAALVLQHTPGLSPVRLREVLTENAGTGRLLQPWDASVAPERSVGAGLIDVAATLSALTPEPTPTPDPSPTGDPTPVPVPVPGGGGSAGSPALAATGAPDAAVPAALAALAAAIGAVALLLRPRRTRHPVRRSRA</sequence>
<organism evidence="9">
    <name type="scientific">Herbiconiux sp. A18JL235</name>
    <dbReference type="NCBI Taxonomy" id="3152363"/>
    <lineage>
        <taxon>Bacteria</taxon>
        <taxon>Bacillati</taxon>
        <taxon>Actinomycetota</taxon>
        <taxon>Actinomycetes</taxon>
        <taxon>Micrococcales</taxon>
        <taxon>Microbacteriaceae</taxon>
        <taxon>Herbiconiux</taxon>
    </lineage>
</organism>
<feature type="domain" description="Peptidase S8/S53" evidence="8">
    <location>
        <begin position="361"/>
        <end position="468"/>
    </location>
</feature>
<keyword evidence="3" id="KW-0720">Serine protease</keyword>
<dbReference type="GO" id="GO:0006508">
    <property type="term" value="P:proteolysis"/>
    <property type="evidence" value="ECO:0007669"/>
    <property type="project" value="UniProtKB-KW"/>
</dbReference>
<reference evidence="9" key="1">
    <citation type="submission" date="2024-05" db="EMBL/GenBank/DDBJ databases">
        <title>Herbiconiux sp. A18JL235.</title>
        <authorList>
            <person name="Zhang G."/>
        </authorList>
    </citation>
    <scope>NUCLEOTIDE SEQUENCE</scope>
    <source>
        <strain evidence="9">A18JL235</strain>
    </source>
</reference>
<dbReference type="InterPro" id="IPR036852">
    <property type="entry name" value="Peptidase_S8/S53_dom_sf"/>
</dbReference>
<keyword evidence="6" id="KW-1133">Transmembrane helix</keyword>
<name>A0AB39BGQ3_9MICO</name>
<feature type="transmembrane region" description="Helical" evidence="6">
    <location>
        <begin position="540"/>
        <end position="560"/>
    </location>
</feature>
<feature type="chain" id="PRO_5044202910" evidence="7">
    <location>
        <begin position="28"/>
        <end position="574"/>
    </location>
</feature>
<dbReference type="SUPFAM" id="SSF52743">
    <property type="entry name" value="Subtilisin-like"/>
    <property type="match status" value="1"/>
</dbReference>
<feature type="compositionally biased region" description="Low complexity" evidence="5">
    <location>
        <begin position="528"/>
        <end position="537"/>
    </location>
</feature>
<dbReference type="InterPro" id="IPR000209">
    <property type="entry name" value="Peptidase_S8/S53_dom"/>
</dbReference>
<comment type="similarity">
    <text evidence="4">Belongs to the peptidase S8 family.</text>
</comment>
<evidence type="ECO:0000256" key="2">
    <source>
        <dbReference type="ARBA" id="ARBA00022801"/>
    </source>
</evidence>
<comment type="caution">
    <text evidence="4">Lacks conserved residue(s) required for the propagation of feature annotation.</text>
</comment>
<feature type="region of interest" description="Disordered" evidence="5">
    <location>
        <begin position="497"/>
        <end position="537"/>
    </location>
</feature>
<dbReference type="InterPro" id="IPR023828">
    <property type="entry name" value="Peptidase_S8_Ser-AS"/>
</dbReference>
<dbReference type="Pfam" id="PF00082">
    <property type="entry name" value="Peptidase_S8"/>
    <property type="match status" value="1"/>
</dbReference>
<evidence type="ECO:0000256" key="3">
    <source>
        <dbReference type="ARBA" id="ARBA00022825"/>
    </source>
</evidence>
<feature type="signal peptide" evidence="7">
    <location>
        <begin position="1"/>
        <end position="27"/>
    </location>
</feature>
<evidence type="ECO:0000259" key="8">
    <source>
        <dbReference type="Pfam" id="PF00082"/>
    </source>
</evidence>
<dbReference type="PROSITE" id="PS51892">
    <property type="entry name" value="SUBTILASE"/>
    <property type="match status" value="1"/>
</dbReference>
<keyword evidence="7" id="KW-0732">Signal</keyword>
<evidence type="ECO:0000256" key="1">
    <source>
        <dbReference type="ARBA" id="ARBA00022670"/>
    </source>
</evidence>
<dbReference type="Gene3D" id="3.40.50.200">
    <property type="entry name" value="Peptidase S8/S53 domain"/>
    <property type="match status" value="2"/>
</dbReference>
<evidence type="ECO:0000256" key="4">
    <source>
        <dbReference type="PROSITE-ProRule" id="PRU01240"/>
    </source>
</evidence>
<keyword evidence="6" id="KW-0472">Membrane</keyword>
<protein>
    <submittedName>
        <fullName evidence="9">S8 family serine peptidase</fullName>
    </submittedName>
</protein>
<evidence type="ECO:0000313" key="9">
    <source>
        <dbReference type="EMBL" id="XDI05680.1"/>
    </source>
</evidence>